<evidence type="ECO:0000256" key="5">
    <source>
        <dbReference type="SAM" id="SignalP"/>
    </source>
</evidence>
<feature type="chain" id="PRO_5023813468" evidence="5">
    <location>
        <begin position="20"/>
        <end position="589"/>
    </location>
</feature>
<keyword evidence="2" id="KW-0520">NAD</keyword>
<evidence type="ECO:0000313" key="7">
    <source>
        <dbReference type="EMBL" id="KAA6403971.1"/>
    </source>
</evidence>
<dbReference type="AlphaFoldDB" id="A0A5J4X9J4"/>
<evidence type="ECO:0000259" key="6">
    <source>
        <dbReference type="Pfam" id="PF01370"/>
    </source>
</evidence>
<dbReference type="PANTHER" id="PTHR43574">
    <property type="entry name" value="EPIMERASE-RELATED"/>
    <property type="match status" value="1"/>
</dbReference>
<proteinExistence type="inferred from homology"/>
<feature type="domain" description="NAD-dependent epimerase/dehydratase" evidence="6">
    <location>
        <begin position="1"/>
        <end position="262"/>
    </location>
</feature>
<dbReference type="Gene3D" id="3.40.50.720">
    <property type="entry name" value="NAD(P)-binding Rossmann-like Domain"/>
    <property type="match status" value="2"/>
</dbReference>
<dbReference type="OrthoDB" id="202470at2759"/>
<keyword evidence="3" id="KW-0175">Coiled coil</keyword>
<evidence type="ECO:0000256" key="2">
    <source>
        <dbReference type="ARBA" id="ARBA00023027"/>
    </source>
</evidence>
<protein>
    <submittedName>
        <fullName evidence="7">Putative NAD-dependent epimerase</fullName>
    </submittedName>
</protein>
<comment type="caution">
    <text evidence="7">The sequence shown here is derived from an EMBL/GenBank/DDBJ whole genome shotgun (WGS) entry which is preliminary data.</text>
</comment>
<dbReference type="Pfam" id="PF01370">
    <property type="entry name" value="Epimerase"/>
    <property type="match status" value="1"/>
</dbReference>
<feature type="signal peptide" evidence="5">
    <location>
        <begin position="1"/>
        <end position="19"/>
    </location>
</feature>
<evidence type="ECO:0000256" key="1">
    <source>
        <dbReference type="ARBA" id="ARBA00007637"/>
    </source>
</evidence>
<sequence>MIGSWLITVLLKCGANVVAIDSWNDYYQCSIKMHSIGRLEEISRSCGNRLVKKMEKDYNSLSQKVQQALHDMAARAGVRPSMLEPDLFYSENVLGTENVFRLGIELNTQNIVFASSSAVYGKMKDGICSETLELAPPESFYGETKVLNEKFAADLGRKMKQQLEQQLQQHQQQSQLQTQSQSQSTSQYSPPHSISLTGLRFFTCNGPMLGCSDIGRPDMAISQFVSMLRSKGQRVLTMYGDGEFKRDYTSVFDVVEGICLSVISGINRQKVNDCELKIYNIGEDHTSSVKKIIVLLGKELGLFNNKEYEQISKDEKKEIQNENKMNKDQANAKEKAVEQNLEHDTNDNDEHLLHLLINRGWVKSVPPPPGDIPHTITDLTLTRKELKYDPKIGIIQNIRSCIVDSKESEIFEESQFVNINHGVMGDIKKYEQYLEQQLNNMKLSHSFIERVVKFVSLPLATQLTSMSPFSSRFGLDSHALNPHLKHPAFISLLGVFSIDGLKDCNQKENKKVQELTENQQFIGSILWDYNNIFTLGDVIVVGAVIDSLLREFLFFGQPFFSQAKQAYLEMLLTVLSRMLTLIESTVHLK</sequence>
<name>A0A5J4X9J4_9EUKA</name>
<dbReference type="InterPro" id="IPR001509">
    <property type="entry name" value="Epimerase_deHydtase"/>
</dbReference>
<dbReference type="EMBL" id="SNRW01000041">
    <property type="protein sequence ID" value="KAA6403971.1"/>
    <property type="molecule type" value="Genomic_DNA"/>
</dbReference>
<accession>A0A5J4X9J4</accession>
<evidence type="ECO:0000256" key="3">
    <source>
        <dbReference type="SAM" id="Coils"/>
    </source>
</evidence>
<comment type="similarity">
    <text evidence="1">Belongs to the NAD(P)-dependent epimerase/dehydratase family.</text>
</comment>
<gene>
    <name evidence="7" type="ORF">EZS28_000497</name>
</gene>
<organism evidence="7 8">
    <name type="scientific">Streblomastix strix</name>
    <dbReference type="NCBI Taxonomy" id="222440"/>
    <lineage>
        <taxon>Eukaryota</taxon>
        <taxon>Metamonada</taxon>
        <taxon>Preaxostyla</taxon>
        <taxon>Oxymonadida</taxon>
        <taxon>Streblomastigidae</taxon>
        <taxon>Streblomastix</taxon>
    </lineage>
</organism>
<dbReference type="SUPFAM" id="SSF51735">
    <property type="entry name" value="NAD(P)-binding Rossmann-fold domains"/>
    <property type="match status" value="1"/>
</dbReference>
<dbReference type="Proteomes" id="UP000324800">
    <property type="component" value="Unassembled WGS sequence"/>
</dbReference>
<evidence type="ECO:0000256" key="4">
    <source>
        <dbReference type="SAM" id="MobiDB-lite"/>
    </source>
</evidence>
<reference evidence="7 8" key="1">
    <citation type="submission" date="2019-03" db="EMBL/GenBank/DDBJ databases">
        <title>Single cell metagenomics reveals metabolic interactions within the superorganism composed of flagellate Streblomastix strix and complex community of Bacteroidetes bacteria on its surface.</title>
        <authorList>
            <person name="Treitli S.C."/>
            <person name="Kolisko M."/>
            <person name="Husnik F."/>
            <person name="Keeling P."/>
            <person name="Hampl V."/>
        </authorList>
    </citation>
    <scope>NUCLEOTIDE SEQUENCE [LARGE SCALE GENOMIC DNA]</scope>
    <source>
        <strain evidence="7">ST1C</strain>
    </source>
</reference>
<evidence type="ECO:0000313" key="8">
    <source>
        <dbReference type="Proteomes" id="UP000324800"/>
    </source>
</evidence>
<dbReference type="InterPro" id="IPR036291">
    <property type="entry name" value="NAD(P)-bd_dom_sf"/>
</dbReference>
<feature type="region of interest" description="Disordered" evidence="4">
    <location>
        <begin position="167"/>
        <end position="191"/>
    </location>
</feature>
<feature type="coiled-coil region" evidence="3">
    <location>
        <begin position="305"/>
        <end position="336"/>
    </location>
</feature>
<keyword evidence="5" id="KW-0732">Signal</keyword>
<feature type="compositionally biased region" description="Low complexity" evidence="4">
    <location>
        <begin position="167"/>
        <end position="187"/>
    </location>
</feature>